<dbReference type="PROSITE" id="PS50931">
    <property type="entry name" value="HTH_LYSR"/>
    <property type="match status" value="1"/>
</dbReference>
<evidence type="ECO:0000256" key="4">
    <source>
        <dbReference type="ARBA" id="ARBA00023163"/>
    </source>
</evidence>
<dbReference type="STRING" id="883161.HMPREF9306_01720"/>
<proteinExistence type="inferred from homology"/>
<dbReference type="PANTHER" id="PTHR30126">
    <property type="entry name" value="HTH-TYPE TRANSCRIPTIONAL REGULATOR"/>
    <property type="match status" value="1"/>
</dbReference>
<gene>
    <name evidence="6" type="ORF">HMPREF9306_01720</name>
</gene>
<dbReference type="AlphaFoldDB" id="S2VZ91"/>
<accession>S2VZ91</accession>
<name>S2VZ91_9ACTN</name>
<dbReference type="GO" id="GO:0000976">
    <property type="term" value="F:transcription cis-regulatory region binding"/>
    <property type="evidence" value="ECO:0007669"/>
    <property type="project" value="TreeGrafter"/>
</dbReference>
<dbReference type="InterPro" id="IPR036390">
    <property type="entry name" value="WH_DNA-bd_sf"/>
</dbReference>
<dbReference type="HOGENOM" id="CLU_039613_6_1_11"/>
<keyword evidence="2" id="KW-0805">Transcription regulation</keyword>
<dbReference type="SUPFAM" id="SSF53850">
    <property type="entry name" value="Periplasmic binding protein-like II"/>
    <property type="match status" value="1"/>
</dbReference>
<organism evidence="6 7">
    <name type="scientific">Propionimicrobium lymphophilum ACS-093-V-SCH5</name>
    <dbReference type="NCBI Taxonomy" id="883161"/>
    <lineage>
        <taxon>Bacteria</taxon>
        <taxon>Bacillati</taxon>
        <taxon>Actinomycetota</taxon>
        <taxon>Actinomycetes</taxon>
        <taxon>Propionibacteriales</taxon>
        <taxon>Propionibacteriaceae</taxon>
        <taxon>Propionimicrobium</taxon>
    </lineage>
</organism>
<dbReference type="EMBL" id="AGZR01000009">
    <property type="protein sequence ID" value="EPD32156.1"/>
    <property type="molecule type" value="Genomic_DNA"/>
</dbReference>
<evidence type="ECO:0000259" key="5">
    <source>
        <dbReference type="PROSITE" id="PS50931"/>
    </source>
</evidence>
<dbReference type="InterPro" id="IPR005119">
    <property type="entry name" value="LysR_subst-bd"/>
</dbReference>
<dbReference type="Gene3D" id="3.40.190.290">
    <property type="match status" value="1"/>
</dbReference>
<dbReference type="Pfam" id="PF00126">
    <property type="entry name" value="HTH_1"/>
    <property type="match status" value="1"/>
</dbReference>
<dbReference type="PANTHER" id="PTHR30126:SF39">
    <property type="entry name" value="HTH-TYPE TRANSCRIPTIONAL REGULATOR CYSL"/>
    <property type="match status" value="1"/>
</dbReference>
<evidence type="ECO:0000256" key="3">
    <source>
        <dbReference type="ARBA" id="ARBA00023125"/>
    </source>
</evidence>
<comment type="similarity">
    <text evidence="1">Belongs to the LysR transcriptional regulatory family.</text>
</comment>
<evidence type="ECO:0000256" key="1">
    <source>
        <dbReference type="ARBA" id="ARBA00009437"/>
    </source>
</evidence>
<protein>
    <recommendedName>
        <fullName evidence="5">HTH lysR-type domain-containing protein</fullName>
    </recommendedName>
</protein>
<keyword evidence="3" id="KW-0238">DNA-binding</keyword>
<dbReference type="OrthoDB" id="9808620at2"/>
<feature type="domain" description="HTH lysR-type" evidence="5">
    <location>
        <begin position="4"/>
        <end position="61"/>
    </location>
</feature>
<dbReference type="Proteomes" id="UP000014417">
    <property type="component" value="Unassembled WGS sequence"/>
</dbReference>
<dbReference type="InterPro" id="IPR000847">
    <property type="entry name" value="LysR_HTH_N"/>
</dbReference>
<dbReference type="Pfam" id="PF03466">
    <property type="entry name" value="LysR_substrate"/>
    <property type="match status" value="1"/>
</dbReference>
<evidence type="ECO:0000256" key="2">
    <source>
        <dbReference type="ARBA" id="ARBA00023015"/>
    </source>
</evidence>
<dbReference type="SUPFAM" id="SSF46785">
    <property type="entry name" value="Winged helix' DNA-binding domain"/>
    <property type="match status" value="1"/>
</dbReference>
<comment type="caution">
    <text evidence="6">The sequence shown here is derived from an EMBL/GenBank/DDBJ whole genome shotgun (WGS) entry which is preliminary data.</text>
</comment>
<keyword evidence="4" id="KW-0804">Transcription</keyword>
<dbReference type="RefSeq" id="WP_016456531.1">
    <property type="nucleotide sequence ID" value="NZ_KE150269.1"/>
</dbReference>
<evidence type="ECO:0000313" key="7">
    <source>
        <dbReference type="Proteomes" id="UP000014417"/>
    </source>
</evidence>
<dbReference type="InterPro" id="IPR036388">
    <property type="entry name" value="WH-like_DNA-bd_sf"/>
</dbReference>
<dbReference type="Gene3D" id="1.10.10.10">
    <property type="entry name" value="Winged helix-like DNA-binding domain superfamily/Winged helix DNA-binding domain"/>
    <property type="match status" value="1"/>
</dbReference>
<reference evidence="6 7" key="1">
    <citation type="submission" date="2013-04" db="EMBL/GenBank/DDBJ databases">
        <title>The Genome Sequence of Propionimicrobium lymphophilum ACS-093-V-SCH5.</title>
        <authorList>
            <consortium name="The Broad Institute Genomics Platform"/>
            <person name="Earl A."/>
            <person name="Ward D."/>
            <person name="Feldgarden M."/>
            <person name="Gevers D."/>
            <person name="Saerens B."/>
            <person name="Vaneechoutte M."/>
            <person name="Walker B."/>
            <person name="Young S."/>
            <person name="Zeng Q."/>
            <person name="Gargeya S."/>
            <person name="Fitzgerald M."/>
            <person name="Haas B."/>
            <person name="Abouelleil A."/>
            <person name="Allen A.W."/>
            <person name="Alvarado L."/>
            <person name="Arachchi H.M."/>
            <person name="Berlin A.M."/>
            <person name="Chapman S.B."/>
            <person name="Gainer-Dewar J."/>
            <person name="Goldberg J."/>
            <person name="Griggs A."/>
            <person name="Gujja S."/>
            <person name="Hansen M."/>
            <person name="Howarth C."/>
            <person name="Imamovic A."/>
            <person name="Ireland A."/>
            <person name="Larimer J."/>
            <person name="McCowan C."/>
            <person name="Murphy C."/>
            <person name="Pearson M."/>
            <person name="Poon T.W."/>
            <person name="Priest M."/>
            <person name="Roberts A."/>
            <person name="Saif S."/>
            <person name="Shea T."/>
            <person name="Sisk P."/>
            <person name="Sykes S."/>
            <person name="Wortman J."/>
            <person name="Nusbaum C."/>
            <person name="Birren B."/>
        </authorList>
    </citation>
    <scope>NUCLEOTIDE SEQUENCE [LARGE SCALE GENOMIC DNA]</scope>
    <source>
        <strain evidence="6 7">ACS-093-V-SCH5</strain>
    </source>
</reference>
<dbReference type="PATRIC" id="fig|883161.3.peg.1708"/>
<keyword evidence="7" id="KW-1185">Reference proteome</keyword>
<evidence type="ECO:0000313" key="6">
    <source>
        <dbReference type="EMBL" id="EPD32156.1"/>
    </source>
</evidence>
<dbReference type="GO" id="GO:0003700">
    <property type="term" value="F:DNA-binding transcription factor activity"/>
    <property type="evidence" value="ECO:0007669"/>
    <property type="project" value="InterPro"/>
</dbReference>
<sequence>MSWPNLQVLQLIVLVGQTGSLSQAATACGMAQPNASRAILQLERRLNQNILLRSHSGSRLSKTGALIAQWAEPLLRAGTEFNAAVASLQSDIANNLEIMASQTVAECYAPGWLTKFQVKNPGVNVQMSVHNSSQIMSRVLEGDTRLGIIESPHLDERLASLMLGHDQLVLVVAASHPWARRRSPISLKKLANTPLVLREEGSGTREVLELALGSEHVAPAIVASSNSVVLANVAAGAGPTVMSRRAVAGAIKVGVVTEVGLESRQLFSRPIRAVWPLETPPRGPAASFLRAICADAASGS</sequence>